<feature type="non-terminal residue" evidence="1">
    <location>
        <position position="25"/>
    </location>
</feature>
<dbReference type="SUPFAM" id="SSF53335">
    <property type="entry name" value="S-adenosyl-L-methionine-dependent methyltransferases"/>
    <property type="match status" value="1"/>
</dbReference>
<dbReference type="Proteomes" id="UP000663882">
    <property type="component" value="Unassembled WGS sequence"/>
</dbReference>
<comment type="caution">
    <text evidence="1">The sequence shown here is derived from an EMBL/GenBank/DDBJ whole genome shotgun (WGS) entry which is preliminary data.</text>
</comment>
<name>A0A815V3E4_9BILA</name>
<dbReference type="EMBL" id="CAJNOO010018473">
    <property type="protein sequence ID" value="CAF1527405.1"/>
    <property type="molecule type" value="Genomic_DNA"/>
</dbReference>
<proteinExistence type="predicted"/>
<organism evidence="1 2">
    <name type="scientific">Rotaria sordida</name>
    <dbReference type="NCBI Taxonomy" id="392033"/>
    <lineage>
        <taxon>Eukaryota</taxon>
        <taxon>Metazoa</taxon>
        <taxon>Spiralia</taxon>
        <taxon>Gnathifera</taxon>
        <taxon>Rotifera</taxon>
        <taxon>Eurotatoria</taxon>
        <taxon>Bdelloidea</taxon>
        <taxon>Philodinida</taxon>
        <taxon>Philodinidae</taxon>
        <taxon>Rotaria</taxon>
    </lineage>
</organism>
<dbReference type="InterPro" id="IPR029063">
    <property type="entry name" value="SAM-dependent_MTases_sf"/>
</dbReference>
<sequence>MGQGRNSIWLAQKGYKVTGFDSSVQ</sequence>
<dbReference type="Gene3D" id="3.40.50.150">
    <property type="entry name" value="Vaccinia Virus protein VP39"/>
    <property type="match status" value="1"/>
</dbReference>
<evidence type="ECO:0000313" key="1">
    <source>
        <dbReference type="EMBL" id="CAF1527405.1"/>
    </source>
</evidence>
<gene>
    <name evidence="1" type="ORF">RFH988_LOCUS39418</name>
</gene>
<accession>A0A815V3E4</accession>
<evidence type="ECO:0000313" key="2">
    <source>
        <dbReference type="Proteomes" id="UP000663882"/>
    </source>
</evidence>
<protein>
    <submittedName>
        <fullName evidence="1">Uncharacterized protein</fullName>
    </submittedName>
</protein>
<dbReference type="AlphaFoldDB" id="A0A815V3E4"/>
<reference evidence="1" key="1">
    <citation type="submission" date="2021-02" db="EMBL/GenBank/DDBJ databases">
        <authorList>
            <person name="Nowell W R."/>
        </authorList>
    </citation>
    <scope>NUCLEOTIDE SEQUENCE</scope>
</reference>